<protein>
    <recommendedName>
        <fullName evidence="5">DUF4834 domain-containing protein</fullName>
    </recommendedName>
</protein>
<feature type="region of interest" description="Disordered" evidence="1">
    <location>
        <begin position="61"/>
        <end position="86"/>
    </location>
</feature>
<evidence type="ECO:0000313" key="3">
    <source>
        <dbReference type="EMBL" id="PWH86860.1"/>
    </source>
</evidence>
<proteinExistence type="predicted"/>
<evidence type="ECO:0000256" key="1">
    <source>
        <dbReference type="SAM" id="MobiDB-lite"/>
    </source>
</evidence>
<evidence type="ECO:0000313" key="4">
    <source>
        <dbReference type="Proteomes" id="UP000245370"/>
    </source>
</evidence>
<name>A0A2U2XGJ3_9FLAO</name>
<dbReference type="AlphaFoldDB" id="A0A2U2XGJ3"/>
<keyword evidence="4" id="KW-1185">Reference proteome</keyword>
<keyword evidence="2" id="KW-0812">Transmembrane</keyword>
<comment type="caution">
    <text evidence="3">The sequence shown here is derived from an EMBL/GenBank/DDBJ whole genome shotgun (WGS) entry which is preliminary data.</text>
</comment>
<gene>
    <name evidence="3" type="ORF">DIT68_00940</name>
</gene>
<organism evidence="3 4">
    <name type="scientific">Brumimicrobium oceani</name>
    <dbReference type="NCBI Taxonomy" id="2100725"/>
    <lineage>
        <taxon>Bacteria</taxon>
        <taxon>Pseudomonadati</taxon>
        <taxon>Bacteroidota</taxon>
        <taxon>Flavobacteriia</taxon>
        <taxon>Flavobacteriales</taxon>
        <taxon>Crocinitomicaceae</taxon>
        <taxon>Brumimicrobium</taxon>
    </lineage>
</organism>
<dbReference type="Proteomes" id="UP000245370">
    <property type="component" value="Unassembled WGS sequence"/>
</dbReference>
<keyword evidence="2" id="KW-0472">Membrane</keyword>
<sequence length="111" mass="12729">MMSGLFLFAREGRKINGCLNFRIMMLLSVPGTIRMILIIIAVFVIIRFIGRLLNAKSSAENEKRYNQNNDAFKRAKEKSESEKGKVHIVEGGYREAEDVDFEEVKDSEKNN</sequence>
<feature type="transmembrane region" description="Helical" evidence="2">
    <location>
        <begin position="23"/>
        <end position="46"/>
    </location>
</feature>
<reference evidence="3 4" key="1">
    <citation type="submission" date="2018-05" db="EMBL/GenBank/DDBJ databases">
        <title>Brumimicrobium oceani sp. nov., isolated from coastal sediment.</title>
        <authorList>
            <person name="Kou Y."/>
        </authorList>
    </citation>
    <scope>NUCLEOTIDE SEQUENCE [LARGE SCALE GENOMIC DNA]</scope>
    <source>
        <strain evidence="3 4">C305</strain>
    </source>
</reference>
<keyword evidence="2" id="KW-1133">Transmembrane helix</keyword>
<reference evidence="3 4" key="2">
    <citation type="submission" date="2018-05" db="EMBL/GenBank/DDBJ databases">
        <authorList>
            <person name="Lanie J.A."/>
            <person name="Ng W.-L."/>
            <person name="Kazmierczak K.M."/>
            <person name="Andrzejewski T.M."/>
            <person name="Davidsen T.M."/>
            <person name="Wayne K.J."/>
            <person name="Tettelin H."/>
            <person name="Glass J.I."/>
            <person name="Rusch D."/>
            <person name="Podicherti R."/>
            <person name="Tsui H.-C.T."/>
            <person name="Winkler M.E."/>
        </authorList>
    </citation>
    <scope>NUCLEOTIDE SEQUENCE [LARGE SCALE GENOMIC DNA]</scope>
    <source>
        <strain evidence="3 4">C305</strain>
    </source>
</reference>
<evidence type="ECO:0000256" key="2">
    <source>
        <dbReference type="SAM" id="Phobius"/>
    </source>
</evidence>
<dbReference type="EMBL" id="QFRJ01000001">
    <property type="protein sequence ID" value="PWH86860.1"/>
    <property type="molecule type" value="Genomic_DNA"/>
</dbReference>
<evidence type="ECO:0008006" key="5">
    <source>
        <dbReference type="Google" id="ProtNLM"/>
    </source>
</evidence>
<accession>A0A2U2XGJ3</accession>